<keyword evidence="4" id="KW-0479">Metal-binding</keyword>
<proteinExistence type="inferred from homology"/>
<comment type="cofactor">
    <cofactor evidence="1">
        <name>Mg(2+)</name>
        <dbReference type="ChEBI" id="CHEBI:18420"/>
    </cofactor>
</comment>
<evidence type="ECO:0000256" key="4">
    <source>
        <dbReference type="ARBA" id="ARBA00022723"/>
    </source>
</evidence>
<comment type="cofactor">
    <cofactor evidence="2">
        <name>thiamine diphosphate</name>
        <dbReference type="ChEBI" id="CHEBI:58937"/>
    </cofactor>
</comment>
<dbReference type="Pfam" id="PF02775">
    <property type="entry name" value="TPP_enzyme_C"/>
    <property type="match status" value="1"/>
</dbReference>
<dbReference type="PROSITE" id="PS00187">
    <property type="entry name" value="TPP_ENZYMES"/>
    <property type="match status" value="1"/>
</dbReference>
<dbReference type="InterPro" id="IPR029061">
    <property type="entry name" value="THDP-binding"/>
</dbReference>
<dbReference type="InterPro" id="IPR029035">
    <property type="entry name" value="DHS-like_NAD/FAD-binding_dom"/>
</dbReference>
<dbReference type="CDD" id="cd00568">
    <property type="entry name" value="TPP_enzymes"/>
    <property type="match status" value="1"/>
</dbReference>
<sequence>MNGATALVSMLRDYGVEVIFGVPGDTNVAFYEALRNTPGAPRHIVCRDERSAVFMADCYARISGKPGLAEVPSGAGAMYGLPGVAEANRSSVPLILLVNDIPQPGVGRGTLTELPVEALFAPIAKHTETLGHVGKLPELMRRAFRQATAGCPGAVVLALPENVLYEDVPASGVSLHVEASCSRAPAFRTRPADAEIAAAFDAILAAERPLIVAGGGANRSQAGEAIVALAEKLGIPVVTTITGQGVIRDDHRLGIGIIGDNGFHPHALWALGRADLAIYVGCRMGSVATMNWRWPDPAGETRIIQIDVDPEIMGNTYPIDFPLAGDAKAVVEALLARAPTSGAGRTARWIGQINERREQFWTVLSGRLQDNATPLRPERIIETLNRHLPTPSHVVSDAGTPTPYATRYLRQRDAVSKLVIPRFFGGLGYAIPAAVGAWLAAPAVRPVALFGDGSLGMSAGELETLSRLQVPVVMLHFNNACFGWIKALQRVTDRHHAAERKQDALQTAQTNDPTFGVDFGRYDMSRLAQVYGIRGYRVETADELEQAFAEAFALQEPVFIDIVVESIADRLPPVFSWLQKVGEDPEAIEAEALVGH</sequence>
<dbReference type="RefSeq" id="WP_091837214.1">
    <property type="nucleotide sequence ID" value="NZ_FOAN01000006.1"/>
</dbReference>
<feature type="domain" description="Thiamine pyrophosphate enzyme N-terminal TPP-binding" evidence="9">
    <location>
        <begin position="1"/>
        <end position="113"/>
    </location>
</feature>
<dbReference type="InterPro" id="IPR000399">
    <property type="entry name" value="TPP-bd_CS"/>
</dbReference>
<reference evidence="11" key="1">
    <citation type="submission" date="2016-10" db="EMBL/GenBank/DDBJ databases">
        <authorList>
            <person name="Varghese N."/>
            <person name="Submissions S."/>
        </authorList>
    </citation>
    <scope>NUCLEOTIDE SEQUENCE [LARGE SCALE GENOMIC DNA]</scope>
    <source>
        <strain evidence="11">LMG 26383,CCUG 61248,R- 45681</strain>
    </source>
</reference>
<dbReference type="AlphaFoldDB" id="A0A1H7TY04"/>
<dbReference type="OrthoDB" id="4494979at2"/>
<evidence type="ECO:0000256" key="3">
    <source>
        <dbReference type="ARBA" id="ARBA00007812"/>
    </source>
</evidence>
<dbReference type="InterPro" id="IPR045229">
    <property type="entry name" value="TPP_enz"/>
</dbReference>
<dbReference type="GO" id="GO:0030976">
    <property type="term" value="F:thiamine pyrophosphate binding"/>
    <property type="evidence" value="ECO:0007669"/>
    <property type="project" value="InterPro"/>
</dbReference>
<comment type="similarity">
    <text evidence="3 6">Belongs to the TPP enzyme family.</text>
</comment>
<name>A0A1H7TY04_9HYPH</name>
<evidence type="ECO:0000256" key="2">
    <source>
        <dbReference type="ARBA" id="ARBA00001964"/>
    </source>
</evidence>
<dbReference type="PANTHER" id="PTHR18968:SF166">
    <property type="entry name" value="2-HYDROXYACYL-COA LYASE 2"/>
    <property type="match status" value="1"/>
</dbReference>
<dbReference type="GO" id="GO:0000287">
    <property type="term" value="F:magnesium ion binding"/>
    <property type="evidence" value="ECO:0007669"/>
    <property type="project" value="InterPro"/>
</dbReference>
<protein>
    <submittedName>
        <fullName evidence="10">Acetolactate synthase-1/2/3 large subunit</fullName>
    </submittedName>
</protein>
<accession>A0A1H7TY04</accession>
<keyword evidence="11" id="KW-1185">Reference proteome</keyword>
<gene>
    <name evidence="10" type="ORF">SAMN04515666_10620</name>
</gene>
<dbReference type="SUPFAM" id="SSF52518">
    <property type="entry name" value="Thiamin diphosphate-binding fold (THDP-binding)"/>
    <property type="match status" value="2"/>
</dbReference>
<organism evidence="10 11">
    <name type="scientific">Bosea lupini</name>
    <dbReference type="NCBI Taxonomy" id="1036779"/>
    <lineage>
        <taxon>Bacteria</taxon>
        <taxon>Pseudomonadati</taxon>
        <taxon>Pseudomonadota</taxon>
        <taxon>Alphaproteobacteria</taxon>
        <taxon>Hyphomicrobiales</taxon>
        <taxon>Boseaceae</taxon>
        <taxon>Bosea</taxon>
    </lineage>
</organism>
<keyword evidence="5 6" id="KW-0786">Thiamine pyrophosphate</keyword>
<dbReference type="Gene3D" id="3.40.50.970">
    <property type="match status" value="2"/>
</dbReference>
<dbReference type="PANTHER" id="PTHR18968">
    <property type="entry name" value="THIAMINE PYROPHOSPHATE ENZYMES"/>
    <property type="match status" value="1"/>
</dbReference>
<dbReference type="Pfam" id="PF02776">
    <property type="entry name" value="TPP_enzyme_N"/>
    <property type="match status" value="1"/>
</dbReference>
<dbReference type="EMBL" id="FOAN01000006">
    <property type="protein sequence ID" value="SEL89338.1"/>
    <property type="molecule type" value="Genomic_DNA"/>
</dbReference>
<dbReference type="GO" id="GO:0009099">
    <property type="term" value="P:L-valine biosynthetic process"/>
    <property type="evidence" value="ECO:0007669"/>
    <property type="project" value="TreeGrafter"/>
</dbReference>
<dbReference type="SUPFAM" id="SSF52467">
    <property type="entry name" value="DHS-like NAD/FAD-binding domain"/>
    <property type="match status" value="1"/>
</dbReference>
<evidence type="ECO:0000256" key="6">
    <source>
        <dbReference type="RuleBase" id="RU362132"/>
    </source>
</evidence>
<evidence type="ECO:0000259" key="7">
    <source>
        <dbReference type="Pfam" id="PF00205"/>
    </source>
</evidence>
<dbReference type="Pfam" id="PF00205">
    <property type="entry name" value="TPP_enzyme_M"/>
    <property type="match status" value="1"/>
</dbReference>
<evidence type="ECO:0000313" key="11">
    <source>
        <dbReference type="Proteomes" id="UP000199664"/>
    </source>
</evidence>
<dbReference type="GO" id="GO:0003984">
    <property type="term" value="F:acetolactate synthase activity"/>
    <property type="evidence" value="ECO:0007669"/>
    <property type="project" value="TreeGrafter"/>
</dbReference>
<dbReference type="Proteomes" id="UP000199664">
    <property type="component" value="Unassembled WGS sequence"/>
</dbReference>
<evidence type="ECO:0000313" key="10">
    <source>
        <dbReference type="EMBL" id="SEL89338.1"/>
    </source>
</evidence>
<dbReference type="InterPro" id="IPR012001">
    <property type="entry name" value="Thiamin_PyroP_enz_TPP-bd_dom"/>
</dbReference>
<dbReference type="STRING" id="1036779.SAMN04515666_10620"/>
<dbReference type="InterPro" id="IPR012000">
    <property type="entry name" value="Thiamin_PyroP_enz_cen_dom"/>
</dbReference>
<dbReference type="GO" id="GO:0005948">
    <property type="term" value="C:acetolactate synthase complex"/>
    <property type="evidence" value="ECO:0007669"/>
    <property type="project" value="TreeGrafter"/>
</dbReference>
<dbReference type="CDD" id="cd07035">
    <property type="entry name" value="TPP_PYR_POX_like"/>
    <property type="match status" value="1"/>
</dbReference>
<evidence type="ECO:0000259" key="9">
    <source>
        <dbReference type="Pfam" id="PF02776"/>
    </source>
</evidence>
<dbReference type="Gene3D" id="3.40.50.1220">
    <property type="entry name" value="TPP-binding domain"/>
    <property type="match status" value="1"/>
</dbReference>
<evidence type="ECO:0000256" key="5">
    <source>
        <dbReference type="ARBA" id="ARBA00023052"/>
    </source>
</evidence>
<feature type="domain" description="Thiamine pyrophosphate enzyme TPP-binding" evidence="8">
    <location>
        <begin position="397"/>
        <end position="562"/>
    </location>
</feature>
<evidence type="ECO:0000259" key="8">
    <source>
        <dbReference type="Pfam" id="PF02775"/>
    </source>
</evidence>
<feature type="domain" description="Thiamine pyrophosphate enzyme central" evidence="7">
    <location>
        <begin position="196"/>
        <end position="334"/>
    </location>
</feature>
<dbReference type="InterPro" id="IPR011766">
    <property type="entry name" value="TPP_enzyme_TPP-bd"/>
</dbReference>
<dbReference type="GO" id="GO:0050660">
    <property type="term" value="F:flavin adenine dinucleotide binding"/>
    <property type="evidence" value="ECO:0007669"/>
    <property type="project" value="TreeGrafter"/>
</dbReference>
<dbReference type="GO" id="GO:0009097">
    <property type="term" value="P:isoleucine biosynthetic process"/>
    <property type="evidence" value="ECO:0007669"/>
    <property type="project" value="TreeGrafter"/>
</dbReference>
<evidence type="ECO:0000256" key="1">
    <source>
        <dbReference type="ARBA" id="ARBA00001946"/>
    </source>
</evidence>